<protein>
    <submittedName>
        <fullName evidence="2">Nucleotidyltransferase family protein</fullName>
    </submittedName>
</protein>
<accession>A0ABY9SWR3</accession>
<dbReference type="Pfam" id="PF12804">
    <property type="entry name" value="NTP_transf_3"/>
    <property type="match status" value="1"/>
</dbReference>
<dbReference type="PANTHER" id="PTHR43777">
    <property type="entry name" value="MOLYBDENUM COFACTOR CYTIDYLYLTRANSFERASE"/>
    <property type="match status" value="1"/>
</dbReference>
<name>A0ABY9SWR3_BREBE</name>
<dbReference type="InterPro" id="IPR025877">
    <property type="entry name" value="MobA-like_NTP_Trfase"/>
</dbReference>
<dbReference type="InterPro" id="IPR029044">
    <property type="entry name" value="Nucleotide-diphossugar_trans"/>
</dbReference>
<dbReference type="CDD" id="cd04182">
    <property type="entry name" value="GT_2_like_f"/>
    <property type="match status" value="1"/>
</dbReference>
<reference evidence="2 3" key="1">
    <citation type="submission" date="2023-09" db="EMBL/GenBank/DDBJ databases">
        <title>Complete Genome and Methylome dissection of Bacillus brevis NEB573 original source of BbsI restriction endonuclease.</title>
        <authorList>
            <person name="Fomenkov A."/>
            <person name="Roberts R.D."/>
        </authorList>
    </citation>
    <scope>NUCLEOTIDE SEQUENCE [LARGE SCALE GENOMIC DNA]</scope>
    <source>
        <strain evidence="2 3">NEB573</strain>
    </source>
</reference>
<dbReference type="PANTHER" id="PTHR43777:SF1">
    <property type="entry name" value="MOLYBDENUM COFACTOR CYTIDYLYLTRANSFERASE"/>
    <property type="match status" value="1"/>
</dbReference>
<dbReference type="EMBL" id="CP134050">
    <property type="protein sequence ID" value="WNC12262.1"/>
    <property type="molecule type" value="Genomic_DNA"/>
</dbReference>
<dbReference type="Proteomes" id="UP001256827">
    <property type="component" value="Chromosome"/>
</dbReference>
<evidence type="ECO:0000313" key="3">
    <source>
        <dbReference type="Proteomes" id="UP001256827"/>
    </source>
</evidence>
<organism evidence="2 3">
    <name type="scientific">Brevibacillus brevis</name>
    <name type="common">Bacillus brevis</name>
    <dbReference type="NCBI Taxonomy" id="1393"/>
    <lineage>
        <taxon>Bacteria</taxon>
        <taxon>Bacillati</taxon>
        <taxon>Bacillota</taxon>
        <taxon>Bacilli</taxon>
        <taxon>Bacillales</taxon>
        <taxon>Paenibacillaceae</taxon>
        <taxon>Brevibacillus</taxon>
    </lineage>
</organism>
<feature type="domain" description="MobA-like NTP transferase" evidence="1">
    <location>
        <begin position="6"/>
        <end position="173"/>
    </location>
</feature>
<keyword evidence="3" id="KW-1185">Reference proteome</keyword>
<dbReference type="Gene3D" id="3.90.550.10">
    <property type="entry name" value="Spore Coat Polysaccharide Biosynthesis Protein SpsA, Chain A"/>
    <property type="match status" value="1"/>
</dbReference>
<evidence type="ECO:0000259" key="1">
    <source>
        <dbReference type="Pfam" id="PF12804"/>
    </source>
</evidence>
<dbReference type="SUPFAM" id="SSF53448">
    <property type="entry name" value="Nucleotide-diphospho-sugar transferases"/>
    <property type="match status" value="1"/>
</dbReference>
<proteinExistence type="predicted"/>
<evidence type="ECO:0000313" key="2">
    <source>
        <dbReference type="EMBL" id="WNC12262.1"/>
    </source>
</evidence>
<gene>
    <name evidence="2" type="ORF">RGB73_16095</name>
</gene>
<dbReference type="RefSeq" id="WP_310763534.1">
    <property type="nucleotide sequence ID" value="NZ_CP134050.1"/>
</dbReference>
<sequence length="207" mass="23274">MNQTWAVILAAGRSTRMGAAKQLLELDGEYLLESVIRLVLSADFSRVIAVIGHEAEQIEQTIAIRDPRFQWVFNPAYRLGQSTSFRLGMQAAMESRASAVMMFLGDQPFIRRQSVGEVKRAGDELLFRQAEPFVLQPVFEQKPGHPVFFGNPEALLLDAVYGDQGAKPILASIKHRVFLPIDDPGIHVDLDTQEDVEKARQVWGRRE</sequence>